<keyword evidence="3" id="KW-1185">Reference proteome</keyword>
<gene>
    <name evidence="2" type="ORF">Micbo1qcDRAFT_161209</name>
</gene>
<dbReference type="EMBL" id="KQ964248">
    <property type="protein sequence ID" value="KXJ93242.1"/>
    <property type="molecule type" value="Genomic_DNA"/>
</dbReference>
<proteinExistence type="predicted"/>
<organism evidence="2 3">
    <name type="scientific">Microdochium bolleyi</name>
    <dbReference type="NCBI Taxonomy" id="196109"/>
    <lineage>
        <taxon>Eukaryota</taxon>
        <taxon>Fungi</taxon>
        <taxon>Dikarya</taxon>
        <taxon>Ascomycota</taxon>
        <taxon>Pezizomycotina</taxon>
        <taxon>Sordariomycetes</taxon>
        <taxon>Xylariomycetidae</taxon>
        <taxon>Xylariales</taxon>
        <taxon>Microdochiaceae</taxon>
        <taxon>Microdochium</taxon>
    </lineage>
</organism>
<feature type="non-terminal residue" evidence="2">
    <location>
        <position position="91"/>
    </location>
</feature>
<dbReference type="AlphaFoldDB" id="A0A136J7V7"/>
<reference evidence="3" key="1">
    <citation type="submission" date="2016-02" db="EMBL/GenBank/DDBJ databases">
        <title>Draft genome sequence of Microdochium bolleyi, a fungal endophyte of beachgrass.</title>
        <authorList>
            <consortium name="DOE Joint Genome Institute"/>
            <person name="David A.S."/>
            <person name="May G."/>
            <person name="Haridas S."/>
            <person name="Lim J."/>
            <person name="Wang M."/>
            <person name="Labutti K."/>
            <person name="Lipzen A."/>
            <person name="Barry K."/>
            <person name="Grigoriev I.V."/>
        </authorList>
    </citation>
    <scope>NUCLEOTIDE SEQUENCE [LARGE SCALE GENOMIC DNA]</scope>
    <source>
        <strain evidence="3">J235TASD1</strain>
    </source>
</reference>
<dbReference type="InParanoid" id="A0A136J7V7"/>
<evidence type="ECO:0000313" key="3">
    <source>
        <dbReference type="Proteomes" id="UP000070501"/>
    </source>
</evidence>
<dbReference type="Proteomes" id="UP000070501">
    <property type="component" value="Unassembled WGS sequence"/>
</dbReference>
<name>A0A136J7V7_9PEZI</name>
<dbReference type="Pfam" id="PF08740">
    <property type="entry name" value="BCS1_N"/>
    <property type="match status" value="1"/>
</dbReference>
<feature type="non-terminal residue" evidence="2">
    <location>
        <position position="1"/>
    </location>
</feature>
<accession>A0A136J7V7</accession>
<evidence type="ECO:0000313" key="2">
    <source>
        <dbReference type="EMBL" id="KXJ93242.1"/>
    </source>
</evidence>
<protein>
    <recommendedName>
        <fullName evidence="1">BCS1 N-terminal domain-containing protein</fullName>
    </recommendedName>
</protein>
<dbReference type="InterPro" id="IPR014851">
    <property type="entry name" value="BCS1_N"/>
</dbReference>
<sequence length="91" mass="9819">MRPPPPLGATRAARAHRRTGSIEYLPAYGTTWFFHERTLFAVTRSTKSAGSAALPGFDLGLSSMVVNTSSKGEEMLSIMCLGRSADPIKSF</sequence>
<evidence type="ECO:0000259" key="1">
    <source>
        <dbReference type="Pfam" id="PF08740"/>
    </source>
</evidence>
<feature type="domain" description="BCS1 N-terminal" evidence="1">
    <location>
        <begin position="17"/>
        <end position="91"/>
    </location>
</feature>